<feature type="chain" id="PRO_5039615968" evidence="4">
    <location>
        <begin position="26"/>
        <end position="320"/>
    </location>
</feature>
<name>A0A9E9P322_9BURK</name>
<evidence type="ECO:0000313" key="5">
    <source>
        <dbReference type="EMBL" id="WAW09780.1"/>
    </source>
</evidence>
<dbReference type="KEGG" id="ovb:NB640_11220"/>
<organism evidence="5 6">
    <name type="scientific">Oxalobacter vibrioformis</name>
    <dbReference type="NCBI Taxonomy" id="933080"/>
    <lineage>
        <taxon>Bacteria</taxon>
        <taxon>Pseudomonadati</taxon>
        <taxon>Pseudomonadota</taxon>
        <taxon>Betaproteobacteria</taxon>
        <taxon>Burkholderiales</taxon>
        <taxon>Oxalobacteraceae</taxon>
        <taxon>Oxalobacter</taxon>
    </lineage>
</organism>
<sequence>MRRRLFSYVLTILATCLLMSCASRNDVCETCIERTDERLMDAAAELYPGAVQRLLDEGADINATDQYGETPLMKALRQPASRSLESMRTLETTVSELLDAGADIRVVNTRGTDTLKLVQETGNLEVVKLFDSRMTQEERDQMFMRTLADRQYDPALYLLGSGANPAQVNEKNQSALHLAVNSIEPNPELVNALLKTNDVNLVDNYGTTPVMTACANGAPVGIVKLLLENGSQINSRYHQKNLLYLALTAEKENIDLVKYLLTSGFSANETAPNGQPFIVLMAKADRIRSAKALADAGAELSVLDKYGESAYRSRLNILAI</sequence>
<dbReference type="Pfam" id="PF12796">
    <property type="entry name" value="Ank_2"/>
    <property type="match status" value="2"/>
</dbReference>
<dbReference type="SMART" id="SM00248">
    <property type="entry name" value="ANK"/>
    <property type="match status" value="6"/>
</dbReference>
<dbReference type="PROSITE" id="PS50088">
    <property type="entry name" value="ANK_REPEAT"/>
    <property type="match status" value="1"/>
</dbReference>
<keyword evidence="6" id="KW-1185">Reference proteome</keyword>
<feature type="repeat" description="ANK" evidence="3">
    <location>
        <begin position="205"/>
        <end position="238"/>
    </location>
</feature>
<keyword evidence="2 3" id="KW-0040">ANK repeat</keyword>
<dbReference type="SUPFAM" id="SSF48403">
    <property type="entry name" value="Ankyrin repeat"/>
    <property type="match status" value="1"/>
</dbReference>
<protein>
    <submittedName>
        <fullName evidence="5">Ankyrin repeat domain-containing protein</fullName>
    </submittedName>
</protein>
<feature type="signal peptide" evidence="4">
    <location>
        <begin position="1"/>
        <end position="25"/>
    </location>
</feature>
<accession>A0A9E9P322</accession>
<evidence type="ECO:0000256" key="4">
    <source>
        <dbReference type="SAM" id="SignalP"/>
    </source>
</evidence>
<dbReference type="InterPro" id="IPR002110">
    <property type="entry name" value="Ankyrin_rpt"/>
</dbReference>
<proteinExistence type="predicted"/>
<reference evidence="5" key="1">
    <citation type="journal article" date="2022" name="Front. Microbiol.">
        <title>New perspectives on an old grouping: The genomic and phenotypic variability of Oxalobacter formigenes and the implications for calcium oxalate stone prevention.</title>
        <authorList>
            <person name="Chmiel J.A."/>
            <person name="Carr C."/>
            <person name="Stuivenberg G.A."/>
            <person name="Venema R."/>
            <person name="Chanyi R.M."/>
            <person name="Al K.F."/>
            <person name="Giguere D."/>
            <person name="Say H."/>
            <person name="Akouris P.P."/>
            <person name="Dominguez Romero S.A."/>
            <person name="Kwong A."/>
            <person name="Tai V."/>
            <person name="Koval S.F."/>
            <person name="Razvi H."/>
            <person name="Bjazevic J."/>
            <person name="Burton J.P."/>
        </authorList>
    </citation>
    <scope>NUCLEOTIDE SEQUENCE</scope>
    <source>
        <strain evidence="5">WoOx3</strain>
    </source>
</reference>
<dbReference type="PROSITE" id="PS51257">
    <property type="entry name" value="PROKAR_LIPOPROTEIN"/>
    <property type="match status" value="1"/>
</dbReference>
<evidence type="ECO:0000256" key="1">
    <source>
        <dbReference type="ARBA" id="ARBA00022737"/>
    </source>
</evidence>
<dbReference type="EMBL" id="CP098242">
    <property type="protein sequence ID" value="WAW09780.1"/>
    <property type="molecule type" value="Genomic_DNA"/>
</dbReference>
<evidence type="ECO:0000313" key="6">
    <source>
        <dbReference type="Proteomes" id="UP001156215"/>
    </source>
</evidence>
<keyword evidence="1" id="KW-0677">Repeat</keyword>
<gene>
    <name evidence="5" type="ORF">NB640_11220</name>
</gene>
<dbReference type="PANTHER" id="PTHR24198">
    <property type="entry name" value="ANKYRIN REPEAT AND PROTEIN KINASE DOMAIN-CONTAINING PROTEIN"/>
    <property type="match status" value="1"/>
</dbReference>
<dbReference type="RefSeq" id="WP_269308783.1">
    <property type="nucleotide sequence ID" value="NZ_CP098242.1"/>
</dbReference>
<dbReference type="AlphaFoldDB" id="A0A9E9P322"/>
<dbReference type="Proteomes" id="UP001156215">
    <property type="component" value="Chromosome"/>
</dbReference>
<evidence type="ECO:0000256" key="2">
    <source>
        <dbReference type="ARBA" id="ARBA00023043"/>
    </source>
</evidence>
<evidence type="ECO:0000256" key="3">
    <source>
        <dbReference type="PROSITE-ProRule" id="PRU00023"/>
    </source>
</evidence>
<dbReference type="InterPro" id="IPR036770">
    <property type="entry name" value="Ankyrin_rpt-contain_sf"/>
</dbReference>
<keyword evidence="4" id="KW-0732">Signal</keyword>
<dbReference type="PROSITE" id="PS50297">
    <property type="entry name" value="ANK_REP_REGION"/>
    <property type="match status" value="1"/>
</dbReference>
<dbReference type="Gene3D" id="1.25.40.20">
    <property type="entry name" value="Ankyrin repeat-containing domain"/>
    <property type="match status" value="2"/>
</dbReference>
<dbReference type="PANTHER" id="PTHR24198:SF165">
    <property type="entry name" value="ANKYRIN REPEAT-CONTAINING PROTEIN-RELATED"/>
    <property type="match status" value="1"/>
</dbReference>